<dbReference type="STRING" id="50990.A0A4Y7PTA7"/>
<evidence type="ECO:0000313" key="5">
    <source>
        <dbReference type="EMBL" id="TDL17760.1"/>
    </source>
</evidence>
<reference evidence="5 6" key="1">
    <citation type="submission" date="2018-06" db="EMBL/GenBank/DDBJ databases">
        <title>A transcriptomic atlas of mushroom development highlights an independent origin of complex multicellularity.</title>
        <authorList>
            <consortium name="DOE Joint Genome Institute"/>
            <person name="Krizsan K."/>
            <person name="Almasi E."/>
            <person name="Merenyi Z."/>
            <person name="Sahu N."/>
            <person name="Viragh M."/>
            <person name="Koszo T."/>
            <person name="Mondo S."/>
            <person name="Kiss B."/>
            <person name="Balint B."/>
            <person name="Kues U."/>
            <person name="Barry K."/>
            <person name="Hegedus J.C."/>
            <person name="Henrissat B."/>
            <person name="Johnson J."/>
            <person name="Lipzen A."/>
            <person name="Ohm R."/>
            <person name="Nagy I."/>
            <person name="Pangilinan J."/>
            <person name="Yan J."/>
            <person name="Xiong Y."/>
            <person name="Grigoriev I.V."/>
            <person name="Hibbett D.S."/>
            <person name="Nagy L.G."/>
        </authorList>
    </citation>
    <scope>NUCLEOTIDE SEQUENCE [LARGE SCALE GENOMIC DNA]</scope>
    <source>
        <strain evidence="5 6">SZMC22713</strain>
    </source>
</reference>
<dbReference type="Gene3D" id="3.40.50.12780">
    <property type="entry name" value="N-terminal domain of ligase-like"/>
    <property type="match status" value="1"/>
</dbReference>
<dbReference type="AlphaFoldDB" id="A0A4Y7PTA7"/>
<dbReference type="PANTHER" id="PTHR24096">
    <property type="entry name" value="LONG-CHAIN-FATTY-ACID--COA LIGASE"/>
    <property type="match status" value="1"/>
</dbReference>
<dbReference type="Proteomes" id="UP000294933">
    <property type="component" value="Unassembled WGS sequence"/>
</dbReference>
<dbReference type="GO" id="GO:0016405">
    <property type="term" value="F:CoA-ligase activity"/>
    <property type="evidence" value="ECO:0007669"/>
    <property type="project" value="TreeGrafter"/>
</dbReference>
<dbReference type="InterPro" id="IPR045851">
    <property type="entry name" value="AMP-bd_C_sf"/>
</dbReference>
<organism evidence="5 6">
    <name type="scientific">Rickenella mellea</name>
    <dbReference type="NCBI Taxonomy" id="50990"/>
    <lineage>
        <taxon>Eukaryota</taxon>
        <taxon>Fungi</taxon>
        <taxon>Dikarya</taxon>
        <taxon>Basidiomycota</taxon>
        <taxon>Agaricomycotina</taxon>
        <taxon>Agaricomycetes</taxon>
        <taxon>Hymenochaetales</taxon>
        <taxon>Rickenellaceae</taxon>
        <taxon>Rickenella</taxon>
    </lineage>
</organism>
<name>A0A4Y7PTA7_9AGAM</name>
<evidence type="ECO:0000259" key="4">
    <source>
        <dbReference type="Pfam" id="PF13193"/>
    </source>
</evidence>
<dbReference type="Gene3D" id="3.30.300.30">
    <property type="match status" value="1"/>
</dbReference>
<dbReference type="PROSITE" id="PS00455">
    <property type="entry name" value="AMP_BINDING"/>
    <property type="match status" value="1"/>
</dbReference>
<evidence type="ECO:0000259" key="3">
    <source>
        <dbReference type="Pfam" id="PF00501"/>
    </source>
</evidence>
<dbReference type="PANTHER" id="PTHR24096:SF149">
    <property type="entry name" value="AMP-BINDING DOMAIN-CONTAINING PROTEIN-RELATED"/>
    <property type="match status" value="1"/>
</dbReference>
<keyword evidence="6" id="KW-1185">Reference proteome</keyword>
<dbReference type="VEuPathDB" id="FungiDB:BD410DRAFT_794063"/>
<dbReference type="Pfam" id="PF00501">
    <property type="entry name" value="AMP-binding"/>
    <property type="match status" value="1"/>
</dbReference>
<dbReference type="InterPro" id="IPR025110">
    <property type="entry name" value="AMP-bd_C"/>
</dbReference>
<sequence>MYIQSPFPPLPPVPQTNLFNVLLRRPDQAQWPDHTMYADGLTGRKVSFLQHVDRALDAATALSTPEAEGGVGITDGELVGIFSENCLDYIVLVHALLAITVPFSLFPSQPTSLELEHVLNTTKVTCVFVQPELLTGSIEAFRRANIPDDRIYILEGSSQGKLSLGDLIDRVRTSRIPRVSVREPKKDCLAYLVFSSGTSGLPKAVMISQDNVRFAIYQAIVVTMSIREVYEPPPPPTPHGFPVALSILPFYHSYGLHFTMFRTLLPSVVVVLPRWDMDLAIDIIQKHRVTMASFVPSLIHQLVNSPKFKKADLSSIQSMLSGAAYLPPQLADKLTSLTNPAAILAEGYGMSEGTISAMTKPIPGLLDGRFDPLPKCTGVLIAGVEARVVREDGSEAGFDEPGELLIRGGNVALGYWGNEEATEETFLPYGWLKTGDRFRVDKKGIFYFEDRGKDTLKVSGHQVSPKEIEVVLLAHPENLLVDASVAGVPGGRTSDEKVPRAWVVLSDEGKRLGANSVQRKLKAWTQKSLSKYKWLRGGIEIVDEIPKSPTGKVLRRVLQERYAQSLSTQSKL</sequence>
<dbReference type="Pfam" id="PF13193">
    <property type="entry name" value="AMP-binding_C"/>
    <property type="match status" value="1"/>
</dbReference>
<dbReference type="InterPro" id="IPR042099">
    <property type="entry name" value="ANL_N_sf"/>
</dbReference>
<evidence type="ECO:0000256" key="2">
    <source>
        <dbReference type="ARBA" id="ARBA00022598"/>
    </source>
</evidence>
<dbReference type="EMBL" id="ML170217">
    <property type="protein sequence ID" value="TDL17760.1"/>
    <property type="molecule type" value="Genomic_DNA"/>
</dbReference>
<protein>
    <submittedName>
        <fullName evidence="5">Acetyl-CoA synthetase-like protein</fullName>
    </submittedName>
</protein>
<proteinExistence type="inferred from homology"/>
<keyword evidence="2" id="KW-0436">Ligase</keyword>
<dbReference type="OrthoDB" id="1898221at2759"/>
<evidence type="ECO:0000256" key="1">
    <source>
        <dbReference type="ARBA" id="ARBA00006432"/>
    </source>
</evidence>
<feature type="domain" description="AMP-binding enzyme C-terminal" evidence="4">
    <location>
        <begin position="467"/>
        <end position="552"/>
    </location>
</feature>
<comment type="similarity">
    <text evidence="1">Belongs to the ATP-dependent AMP-binding enzyme family.</text>
</comment>
<dbReference type="SUPFAM" id="SSF56801">
    <property type="entry name" value="Acetyl-CoA synthetase-like"/>
    <property type="match status" value="1"/>
</dbReference>
<accession>A0A4Y7PTA7</accession>
<feature type="domain" description="AMP-dependent synthetase/ligase" evidence="3">
    <location>
        <begin position="29"/>
        <end position="416"/>
    </location>
</feature>
<evidence type="ECO:0000313" key="6">
    <source>
        <dbReference type="Proteomes" id="UP000294933"/>
    </source>
</evidence>
<gene>
    <name evidence="5" type="ORF">BD410DRAFT_794063</name>
</gene>
<dbReference type="InterPro" id="IPR020845">
    <property type="entry name" value="AMP-binding_CS"/>
</dbReference>
<dbReference type="InterPro" id="IPR000873">
    <property type="entry name" value="AMP-dep_synth/lig_dom"/>
</dbReference>